<organism evidence="1 2">
    <name type="scientific">Morganella psychrotolerans</name>
    <dbReference type="NCBI Taxonomy" id="368603"/>
    <lineage>
        <taxon>Bacteria</taxon>
        <taxon>Pseudomonadati</taxon>
        <taxon>Pseudomonadota</taxon>
        <taxon>Gammaproteobacteria</taxon>
        <taxon>Enterobacterales</taxon>
        <taxon>Morganellaceae</taxon>
        <taxon>Morganella</taxon>
    </lineage>
</organism>
<reference evidence="1 2" key="1">
    <citation type="submission" date="2019-09" db="EMBL/GenBank/DDBJ databases">
        <title>Draft genome sequence of various Type strains from the CCUG.</title>
        <authorList>
            <person name="Pineiro-Iglesias B."/>
            <person name="Tunovic T."/>
            <person name="Unosson C."/>
            <person name="Inganas E."/>
            <person name="Ohlen M."/>
            <person name="Cardew S."/>
            <person name="Jensie-Markopoulos S."/>
            <person name="Salva-Serra F."/>
            <person name="Jaen-Luchoro D."/>
            <person name="Karlsson R."/>
            <person name="Svensson-Stadler L."/>
            <person name="Chun J."/>
            <person name="Moore E."/>
        </authorList>
    </citation>
    <scope>NUCLEOTIDE SEQUENCE [LARGE SCALE GENOMIC DNA]</scope>
    <source>
        <strain evidence="1 2">CCUG 53682T</strain>
    </source>
</reference>
<accession>A0A5M9QY95</accession>
<dbReference type="RefSeq" id="WP_067370416.1">
    <property type="nucleotide sequence ID" value="NZ_BAAAFS010000007.1"/>
</dbReference>
<dbReference type="EMBL" id="VXKB01000008">
    <property type="protein sequence ID" value="KAA8713027.1"/>
    <property type="molecule type" value="Genomic_DNA"/>
</dbReference>
<protein>
    <submittedName>
        <fullName evidence="1">Uncharacterized protein</fullName>
    </submittedName>
</protein>
<evidence type="ECO:0000313" key="2">
    <source>
        <dbReference type="Proteomes" id="UP000322181"/>
    </source>
</evidence>
<dbReference type="AlphaFoldDB" id="A0A5M9QY95"/>
<comment type="caution">
    <text evidence="1">The sequence shown here is derived from an EMBL/GenBank/DDBJ whole genome shotgun (WGS) entry which is preliminary data.</text>
</comment>
<proteinExistence type="predicted"/>
<dbReference type="Proteomes" id="UP000322181">
    <property type="component" value="Unassembled WGS sequence"/>
</dbReference>
<sequence>MNLDPSWQFYLSKKYSLEYYCKQIIDLFVKFNKKQGDYLPLRHLIKIYHLHLAERKKNCDPRLKDYIVSYISYDILRARDNLVNYNKLFSIVDNKVYVLVDNFRDFKIPPYNSTKPR</sequence>
<name>A0A5M9QY95_9GAMM</name>
<evidence type="ECO:0000313" key="1">
    <source>
        <dbReference type="EMBL" id="KAA8713027.1"/>
    </source>
</evidence>
<gene>
    <name evidence="1" type="ORF">F4V73_18095</name>
</gene>